<accession>A0A8X6WE18</accession>
<reference evidence="1" key="1">
    <citation type="submission" date="2020-08" db="EMBL/GenBank/DDBJ databases">
        <title>Multicomponent nature underlies the extraordinary mechanical properties of spider dragline silk.</title>
        <authorList>
            <person name="Kono N."/>
            <person name="Nakamura H."/>
            <person name="Mori M."/>
            <person name="Yoshida Y."/>
            <person name="Ohtoshi R."/>
            <person name="Malay A.D."/>
            <person name="Moran D.A.P."/>
            <person name="Tomita M."/>
            <person name="Numata K."/>
            <person name="Arakawa K."/>
        </authorList>
    </citation>
    <scope>NUCLEOTIDE SEQUENCE</scope>
</reference>
<dbReference type="Proteomes" id="UP000887159">
    <property type="component" value="Unassembled WGS sequence"/>
</dbReference>
<gene>
    <name evidence="1" type="ORF">TNCV_2230631</name>
</gene>
<name>A0A8X6WE18_TRICX</name>
<sequence length="73" mass="8175">MSEGGGKKLSGAQYKRKRLDKQVHIKKQAGSLLNYLQGPRKKEDGIESESDLDFHEEDVAFEINRIDSGTAIL</sequence>
<protein>
    <submittedName>
        <fullName evidence="1">Uncharacterized protein</fullName>
    </submittedName>
</protein>
<comment type="caution">
    <text evidence="1">The sequence shown here is derived from an EMBL/GenBank/DDBJ whole genome shotgun (WGS) entry which is preliminary data.</text>
</comment>
<organism evidence="1 2">
    <name type="scientific">Trichonephila clavipes</name>
    <name type="common">Golden silk orbweaver</name>
    <name type="synonym">Nephila clavipes</name>
    <dbReference type="NCBI Taxonomy" id="2585209"/>
    <lineage>
        <taxon>Eukaryota</taxon>
        <taxon>Metazoa</taxon>
        <taxon>Ecdysozoa</taxon>
        <taxon>Arthropoda</taxon>
        <taxon>Chelicerata</taxon>
        <taxon>Arachnida</taxon>
        <taxon>Araneae</taxon>
        <taxon>Araneomorphae</taxon>
        <taxon>Entelegynae</taxon>
        <taxon>Araneoidea</taxon>
        <taxon>Nephilidae</taxon>
        <taxon>Trichonephila</taxon>
    </lineage>
</organism>
<evidence type="ECO:0000313" key="1">
    <source>
        <dbReference type="EMBL" id="GFY33114.1"/>
    </source>
</evidence>
<proteinExistence type="predicted"/>
<dbReference type="EMBL" id="BMAU01021407">
    <property type="protein sequence ID" value="GFY33114.1"/>
    <property type="molecule type" value="Genomic_DNA"/>
</dbReference>
<dbReference type="AlphaFoldDB" id="A0A8X6WE18"/>
<evidence type="ECO:0000313" key="2">
    <source>
        <dbReference type="Proteomes" id="UP000887159"/>
    </source>
</evidence>
<keyword evidence="2" id="KW-1185">Reference proteome</keyword>